<dbReference type="PROSITE" id="PS00455">
    <property type="entry name" value="AMP_BINDING"/>
    <property type="match status" value="1"/>
</dbReference>
<dbReference type="InterPro" id="IPR045851">
    <property type="entry name" value="AMP-bd_C_sf"/>
</dbReference>
<comment type="similarity">
    <text evidence="1">Belongs to the ATP-dependent AMP-binding enzyme family.</text>
</comment>
<reference evidence="6" key="1">
    <citation type="submission" date="2017-07" db="EMBL/GenBank/DDBJ databases">
        <title>Brachybacterium sp. VR2415.</title>
        <authorList>
            <person name="Tak E.J."/>
            <person name="Bae J.-W."/>
        </authorList>
    </citation>
    <scope>NUCLEOTIDE SEQUENCE [LARGE SCALE GENOMIC DNA]</scope>
    <source>
        <strain evidence="6">VR2415</strain>
    </source>
</reference>
<name>A0A220UEH6_9MICO</name>
<gene>
    <name evidence="5" type="ORF">CFK39_11875</name>
</gene>
<sequence>MYNLAVVLEDSARTVPERPALVLGGTSLTYAQADAAANRVAHLLVSLGVEPGDRVALSCPNLPQFPIVYFGILKVGAVVVPLNVLNKSREVTYYLDDAEVSVVLAFEGSEELPIGRFVVEGARAAARPPQVVLLTADPRTESPYEGVPTLARAVADLPDRFETVQRRETDTAVVLYTSGTTGHPKGAELSHSNQLMNALTCNRLFGSQPGEDVHLVALPLFHTFGATVNLNAGFSMGATLVLLPRFEPRQALEALLAHRVTVFAGVPTMWWALLRLLTDGEAEVGELADHLRLGVSGGSALPVEILRGVQDKLGISIMEGYGLSETSPVASFSLADRPRPGSIGLPVWGVEMDLIDPADPDWARISEPGAIGEIVVRGHNIMTGYLRRPEETAAVIRDGWFRTGDLGRRDEEGFYFIVDRSKDMIVRGGYNVYPREVEEVLLTHEQVSLVAVIGVPHERLGEEIKAHVILEHGATITPDQLRDWAKGQMADFKYPREIVIDEELPMTSTGKILKRELR</sequence>
<dbReference type="InterPro" id="IPR020845">
    <property type="entry name" value="AMP-binding_CS"/>
</dbReference>
<keyword evidence="2 5" id="KW-0436">Ligase</keyword>
<dbReference type="InterPro" id="IPR042099">
    <property type="entry name" value="ANL_N_sf"/>
</dbReference>
<dbReference type="GO" id="GO:0016877">
    <property type="term" value="F:ligase activity, forming carbon-sulfur bonds"/>
    <property type="evidence" value="ECO:0007669"/>
    <property type="project" value="UniProtKB-ARBA"/>
</dbReference>
<dbReference type="CDD" id="cd05936">
    <property type="entry name" value="FC-FACS_FadD_like"/>
    <property type="match status" value="1"/>
</dbReference>
<dbReference type="InterPro" id="IPR000873">
    <property type="entry name" value="AMP-dep_synth/lig_dom"/>
</dbReference>
<organism evidence="5 6">
    <name type="scientific">Brachybacterium avium</name>
    <dbReference type="NCBI Taxonomy" id="2017485"/>
    <lineage>
        <taxon>Bacteria</taxon>
        <taxon>Bacillati</taxon>
        <taxon>Actinomycetota</taxon>
        <taxon>Actinomycetes</taxon>
        <taxon>Micrococcales</taxon>
        <taxon>Dermabacteraceae</taxon>
        <taxon>Brachybacterium</taxon>
    </lineage>
</organism>
<evidence type="ECO:0000259" key="4">
    <source>
        <dbReference type="Pfam" id="PF13193"/>
    </source>
</evidence>
<dbReference type="Gene3D" id="3.40.50.12780">
    <property type="entry name" value="N-terminal domain of ligase-like"/>
    <property type="match status" value="1"/>
</dbReference>
<dbReference type="RefSeq" id="WP_089065640.1">
    <property type="nucleotide sequence ID" value="NZ_CP022316.1"/>
</dbReference>
<dbReference type="EMBL" id="CP022316">
    <property type="protein sequence ID" value="ASK66400.1"/>
    <property type="molecule type" value="Genomic_DNA"/>
</dbReference>
<dbReference type="Pfam" id="PF00501">
    <property type="entry name" value="AMP-binding"/>
    <property type="match status" value="1"/>
</dbReference>
<keyword evidence="6" id="KW-1185">Reference proteome</keyword>
<dbReference type="PANTHER" id="PTHR43767:SF12">
    <property type="entry name" value="AMP-DEPENDENT SYNTHETASE AND LIGASE"/>
    <property type="match status" value="1"/>
</dbReference>
<dbReference type="FunFam" id="3.30.300.30:FF:000008">
    <property type="entry name" value="2,3-dihydroxybenzoate-AMP ligase"/>
    <property type="match status" value="1"/>
</dbReference>
<evidence type="ECO:0000259" key="3">
    <source>
        <dbReference type="Pfam" id="PF00501"/>
    </source>
</evidence>
<dbReference type="KEGG" id="brv:CFK39_11875"/>
<dbReference type="OrthoDB" id="9803968at2"/>
<evidence type="ECO:0000313" key="5">
    <source>
        <dbReference type="EMBL" id="ASK66400.1"/>
    </source>
</evidence>
<dbReference type="Pfam" id="PF13193">
    <property type="entry name" value="AMP-binding_C"/>
    <property type="match status" value="1"/>
</dbReference>
<dbReference type="Gene3D" id="3.30.300.30">
    <property type="match status" value="1"/>
</dbReference>
<evidence type="ECO:0000256" key="2">
    <source>
        <dbReference type="ARBA" id="ARBA00022598"/>
    </source>
</evidence>
<evidence type="ECO:0000313" key="6">
    <source>
        <dbReference type="Proteomes" id="UP000198398"/>
    </source>
</evidence>
<dbReference type="PANTHER" id="PTHR43767">
    <property type="entry name" value="LONG-CHAIN-FATTY-ACID--COA LIGASE"/>
    <property type="match status" value="1"/>
</dbReference>
<accession>A0A220UEH6</accession>
<dbReference type="InterPro" id="IPR025110">
    <property type="entry name" value="AMP-bd_C"/>
</dbReference>
<dbReference type="Proteomes" id="UP000198398">
    <property type="component" value="Chromosome"/>
</dbReference>
<protein>
    <submittedName>
        <fullName evidence="5">Long-chain-fatty-acid--CoA ligase</fullName>
    </submittedName>
</protein>
<feature type="domain" description="AMP-binding enzyme C-terminal" evidence="4">
    <location>
        <begin position="436"/>
        <end position="511"/>
    </location>
</feature>
<dbReference type="SUPFAM" id="SSF56801">
    <property type="entry name" value="Acetyl-CoA synthetase-like"/>
    <property type="match status" value="1"/>
</dbReference>
<dbReference type="AlphaFoldDB" id="A0A220UEH6"/>
<proteinExistence type="inferred from homology"/>
<dbReference type="InterPro" id="IPR050237">
    <property type="entry name" value="ATP-dep_AMP-bd_enzyme"/>
</dbReference>
<evidence type="ECO:0000256" key="1">
    <source>
        <dbReference type="ARBA" id="ARBA00006432"/>
    </source>
</evidence>
<feature type="domain" description="AMP-dependent synthetase/ligase" evidence="3">
    <location>
        <begin position="8"/>
        <end position="386"/>
    </location>
</feature>